<dbReference type="GO" id="GO:0003700">
    <property type="term" value="F:DNA-binding transcription factor activity"/>
    <property type="evidence" value="ECO:0007669"/>
    <property type="project" value="InterPro"/>
</dbReference>
<reference evidence="2 3" key="1">
    <citation type="submission" date="2016-11" db="EMBL/GenBank/DDBJ databases">
        <authorList>
            <person name="Jaros S."/>
            <person name="Januszkiewicz K."/>
            <person name="Wedrychowicz H."/>
        </authorList>
    </citation>
    <scope>NUCLEOTIDE SEQUENCE [LARGE SCALE GENOMIC DNA]</scope>
    <source>
        <strain evidence="2 3">CGMCC 4.2025</strain>
    </source>
</reference>
<dbReference type="SUPFAM" id="SSF46785">
    <property type="entry name" value="Winged helix' DNA-binding domain"/>
    <property type="match status" value="1"/>
</dbReference>
<dbReference type="InterPro" id="IPR036390">
    <property type="entry name" value="WH_DNA-bd_sf"/>
</dbReference>
<dbReference type="Gene3D" id="1.10.10.10">
    <property type="entry name" value="Winged helix-like DNA-binding domain superfamily/Winged helix DNA-binding domain"/>
    <property type="match status" value="1"/>
</dbReference>
<protein>
    <submittedName>
        <fullName evidence="2">DNA-binding transcriptional regulator, MarR family</fullName>
    </submittedName>
</protein>
<dbReference type="PROSITE" id="PS50995">
    <property type="entry name" value="HTH_MARR_2"/>
    <property type="match status" value="1"/>
</dbReference>
<dbReference type="InterPro" id="IPR000835">
    <property type="entry name" value="HTH_MarR-typ"/>
</dbReference>
<dbReference type="STRING" id="310782.SAMN05216499_103261"/>
<evidence type="ECO:0000313" key="3">
    <source>
        <dbReference type="Proteomes" id="UP000184111"/>
    </source>
</evidence>
<gene>
    <name evidence="2" type="ORF">SAMN05216499_103261</name>
</gene>
<evidence type="ECO:0000313" key="2">
    <source>
        <dbReference type="EMBL" id="SHL27062.1"/>
    </source>
</evidence>
<dbReference type="Pfam" id="PF01047">
    <property type="entry name" value="MarR"/>
    <property type="match status" value="1"/>
</dbReference>
<dbReference type="Proteomes" id="UP000184111">
    <property type="component" value="Unassembled WGS sequence"/>
</dbReference>
<dbReference type="PANTHER" id="PTHR33164:SF43">
    <property type="entry name" value="HTH-TYPE TRANSCRIPTIONAL REPRESSOR YETL"/>
    <property type="match status" value="1"/>
</dbReference>
<dbReference type="InterPro" id="IPR039422">
    <property type="entry name" value="MarR/SlyA-like"/>
</dbReference>
<evidence type="ECO:0000259" key="1">
    <source>
        <dbReference type="PROSITE" id="PS50995"/>
    </source>
</evidence>
<feature type="domain" description="HTH marR-type" evidence="1">
    <location>
        <begin position="21"/>
        <end position="153"/>
    </location>
</feature>
<dbReference type="InterPro" id="IPR036388">
    <property type="entry name" value="WH-like_DNA-bd_sf"/>
</dbReference>
<keyword evidence="2" id="KW-0238">DNA-binding</keyword>
<dbReference type="GO" id="GO:0003677">
    <property type="term" value="F:DNA binding"/>
    <property type="evidence" value="ECO:0007669"/>
    <property type="project" value="UniProtKB-KW"/>
</dbReference>
<keyword evidence="3" id="KW-1185">Reference proteome</keyword>
<dbReference type="PRINTS" id="PR00598">
    <property type="entry name" value="HTHMARR"/>
</dbReference>
<dbReference type="AlphaFoldDB" id="A0A1M6Z9F6"/>
<organism evidence="2 3">
    <name type="scientific">Actinacidiphila paucisporea</name>
    <dbReference type="NCBI Taxonomy" id="310782"/>
    <lineage>
        <taxon>Bacteria</taxon>
        <taxon>Bacillati</taxon>
        <taxon>Actinomycetota</taxon>
        <taxon>Actinomycetes</taxon>
        <taxon>Kitasatosporales</taxon>
        <taxon>Streptomycetaceae</taxon>
        <taxon>Actinacidiphila</taxon>
    </lineage>
</organism>
<sequence>MQILNDSAPYSMAAVAPGKVNSSVVFRLGVLGTMAADLFAARIEPHELKPRHVGLMVLLDAGKASSQLEVAGVMGVAPSLVVALADHLEKLGAIQRVRDPDDRRRQVLTLTAHGRDVLAACGELAHTVDAEFAAGLTAAERTALAGLLDRLTAPHGLPAAAETI</sequence>
<proteinExistence type="predicted"/>
<dbReference type="SMART" id="SM00347">
    <property type="entry name" value="HTH_MARR"/>
    <property type="match status" value="1"/>
</dbReference>
<accession>A0A1M6Z9F6</accession>
<dbReference type="PANTHER" id="PTHR33164">
    <property type="entry name" value="TRANSCRIPTIONAL REGULATOR, MARR FAMILY"/>
    <property type="match status" value="1"/>
</dbReference>
<dbReference type="GO" id="GO:0006950">
    <property type="term" value="P:response to stress"/>
    <property type="evidence" value="ECO:0007669"/>
    <property type="project" value="TreeGrafter"/>
</dbReference>
<dbReference type="EMBL" id="FRBI01000003">
    <property type="protein sequence ID" value="SHL27062.1"/>
    <property type="molecule type" value="Genomic_DNA"/>
</dbReference>
<name>A0A1M6Z9F6_9ACTN</name>